<reference evidence="1" key="1">
    <citation type="journal article" date="2019" name="bioRxiv">
        <title>The Genome of the Zebra Mussel, Dreissena polymorpha: A Resource for Invasive Species Research.</title>
        <authorList>
            <person name="McCartney M.A."/>
            <person name="Auch B."/>
            <person name="Kono T."/>
            <person name="Mallez S."/>
            <person name="Zhang Y."/>
            <person name="Obille A."/>
            <person name="Becker A."/>
            <person name="Abrahante J.E."/>
            <person name="Garbe J."/>
            <person name="Badalamenti J.P."/>
            <person name="Herman A."/>
            <person name="Mangelson H."/>
            <person name="Liachko I."/>
            <person name="Sullivan S."/>
            <person name="Sone E.D."/>
            <person name="Koren S."/>
            <person name="Silverstein K.A.T."/>
            <person name="Beckman K.B."/>
            <person name="Gohl D.M."/>
        </authorList>
    </citation>
    <scope>NUCLEOTIDE SEQUENCE</scope>
    <source>
        <strain evidence="1">Duluth1</strain>
        <tissue evidence="1">Whole animal</tissue>
    </source>
</reference>
<dbReference type="EMBL" id="JAIWYP010000003">
    <property type="protein sequence ID" value="KAH3854317.1"/>
    <property type="molecule type" value="Genomic_DNA"/>
</dbReference>
<sequence>MHLKGACQQESKSTYDWKWLKSYKKATVQIMPAMVDIVQEPNGNSLGNSRYPTRKQEYLAILGNLR</sequence>
<gene>
    <name evidence="1" type="ORF">DPMN_096854</name>
</gene>
<evidence type="ECO:0000313" key="1">
    <source>
        <dbReference type="EMBL" id="KAH3854317.1"/>
    </source>
</evidence>
<keyword evidence="2" id="KW-1185">Reference proteome</keyword>
<evidence type="ECO:0000313" key="2">
    <source>
        <dbReference type="Proteomes" id="UP000828390"/>
    </source>
</evidence>
<organism evidence="1 2">
    <name type="scientific">Dreissena polymorpha</name>
    <name type="common">Zebra mussel</name>
    <name type="synonym">Mytilus polymorpha</name>
    <dbReference type="NCBI Taxonomy" id="45954"/>
    <lineage>
        <taxon>Eukaryota</taxon>
        <taxon>Metazoa</taxon>
        <taxon>Spiralia</taxon>
        <taxon>Lophotrochozoa</taxon>
        <taxon>Mollusca</taxon>
        <taxon>Bivalvia</taxon>
        <taxon>Autobranchia</taxon>
        <taxon>Heteroconchia</taxon>
        <taxon>Euheterodonta</taxon>
        <taxon>Imparidentia</taxon>
        <taxon>Neoheterodontei</taxon>
        <taxon>Myida</taxon>
        <taxon>Dreissenoidea</taxon>
        <taxon>Dreissenidae</taxon>
        <taxon>Dreissena</taxon>
    </lineage>
</organism>
<name>A0A9D4L968_DREPO</name>
<protein>
    <submittedName>
        <fullName evidence="1">Uncharacterized protein</fullName>
    </submittedName>
</protein>
<accession>A0A9D4L968</accession>
<dbReference type="AlphaFoldDB" id="A0A9D4L968"/>
<proteinExistence type="predicted"/>
<comment type="caution">
    <text evidence="1">The sequence shown here is derived from an EMBL/GenBank/DDBJ whole genome shotgun (WGS) entry which is preliminary data.</text>
</comment>
<dbReference type="Proteomes" id="UP000828390">
    <property type="component" value="Unassembled WGS sequence"/>
</dbReference>
<reference evidence="1" key="2">
    <citation type="submission" date="2020-11" db="EMBL/GenBank/DDBJ databases">
        <authorList>
            <person name="McCartney M.A."/>
            <person name="Auch B."/>
            <person name="Kono T."/>
            <person name="Mallez S."/>
            <person name="Becker A."/>
            <person name="Gohl D.M."/>
            <person name="Silverstein K.A.T."/>
            <person name="Koren S."/>
            <person name="Bechman K.B."/>
            <person name="Herman A."/>
            <person name="Abrahante J.E."/>
            <person name="Garbe J."/>
        </authorList>
    </citation>
    <scope>NUCLEOTIDE SEQUENCE</scope>
    <source>
        <strain evidence="1">Duluth1</strain>
        <tissue evidence="1">Whole animal</tissue>
    </source>
</reference>